<evidence type="ECO:0000256" key="9">
    <source>
        <dbReference type="SAM" id="Phobius"/>
    </source>
</evidence>
<dbReference type="EMBL" id="KN881675">
    <property type="protein sequence ID" value="KIY50620.1"/>
    <property type="molecule type" value="Genomic_DNA"/>
</dbReference>
<evidence type="ECO:0000313" key="12">
    <source>
        <dbReference type="Proteomes" id="UP000054144"/>
    </source>
</evidence>
<feature type="transmembrane region" description="Helical" evidence="9">
    <location>
        <begin position="520"/>
        <end position="541"/>
    </location>
</feature>
<dbReference type="CDD" id="cd03233">
    <property type="entry name" value="ABCG_PDR_domain1"/>
    <property type="match status" value="1"/>
</dbReference>
<evidence type="ECO:0000256" key="6">
    <source>
        <dbReference type="ARBA" id="ARBA00022989"/>
    </source>
</evidence>
<feature type="domain" description="ABC transporter" evidence="10">
    <location>
        <begin position="816"/>
        <end position="1066"/>
    </location>
</feature>
<feature type="transmembrane region" description="Helical" evidence="9">
    <location>
        <begin position="485"/>
        <end position="508"/>
    </location>
</feature>
<dbReference type="OrthoDB" id="245989at2759"/>
<dbReference type="InterPro" id="IPR003593">
    <property type="entry name" value="AAA+_ATPase"/>
</dbReference>
<feature type="transmembrane region" description="Helical" evidence="9">
    <location>
        <begin position="1232"/>
        <end position="1261"/>
    </location>
</feature>
<feature type="transmembrane region" description="Helical" evidence="9">
    <location>
        <begin position="1162"/>
        <end position="1181"/>
    </location>
</feature>
<dbReference type="GO" id="GO:0140359">
    <property type="term" value="F:ABC-type transporter activity"/>
    <property type="evidence" value="ECO:0007669"/>
    <property type="project" value="InterPro"/>
</dbReference>
<dbReference type="PANTHER" id="PTHR19241">
    <property type="entry name" value="ATP-BINDING CASSETTE TRANSPORTER"/>
    <property type="match status" value="1"/>
</dbReference>
<dbReference type="GO" id="GO:0016887">
    <property type="term" value="F:ATP hydrolysis activity"/>
    <property type="evidence" value="ECO:0007669"/>
    <property type="project" value="InterPro"/>
</dbReference>
<keyword evidence="3 9" id="KW-0812">Transmembrane</keyword>
<dbReference type="CDD" id="cd03232">
    <property type="entry name" value="ABCG_PDR_domain2"/>
    <property type="match status" value="1"/>
</dbReference>
<dbReference type="InterPro" id="IPR029481">
    <property type="entry name" value="ABC_trans_N"/>
</dbReference>
<keyword evidence="12" id="KW-1185">Reference proteome</keyword>
<accession>A0A0D7AJW6</accession>
<evidence type="ECO:0000256" key="7">
    <source>
        <dbReference type="ARBA" id="ARBA00023136"/>
    </source>
</evidence>
<feature type="transmembrane region" description="Helical" evidence="9">
    <location>
        <begin position="594"/>
        <end position="616"/>
    </location>
</feature>
<dbReference type="Pfam" id="PF14510">
    <property type="entry name" value="ABC_trans_N"/>
    <property type="match status" value="1"/>
</dbReference>
<dbReference type="GO" id="GO:0016020">
    <property type="term" value="C:membrane"/>
    <property type="evidence" value="ECO:0007669"/>
    <property type="project" value="UniProtKB-SubCell"/>
</dbReference>
<dbReference type="InterPro" id="IPR013525">
    <property type="entry name" value="ABC2_TM"/>
</dbReference>
<feature type="region of interest" description="Disordered" evidence="8">
    <location>
        <begin position="1463"/>
        <end position="1489"/>
    </location>
</feature>
<evidence type="ECO:0000256" key="3">
    <source>
        <dbReference type="ARBA" id="ARBA00022692"/>
    </source>
</evidence>
<keyword evidence="7 9" id="KW-0472">Membrane</keyword>
<dbReference type="FunFam" id="3.40.50.300:FF:000054">
    <property type="entry name" value="ABC multidrug transporter atrF"/>
    <property type="match status" value="1"/>
</dbReference>
<feature type="transmembrane region" description="Helical" evidence="9">
    <location>
        <begin position="628"/>
        <end position="647"/>
    </location>
</feature>
<evidence type="ECO:0000313" key="11">
    <source>
        <dbReference type="EMBL" id="KIY50620.1"/>
    </source>
</evidence>
<feature type="transmembrane region" description="Helical" evidence="9">
    <location>
        <begin position="1314"/>
        <end position="1339"/>
    </location>
</feature>
<feature type="region of interest" description="Disordered" evidence="8">
    <location>
        <begin position="437"/>
        <end position="459"/>
    </location>
</feature>
<feature type="domain" description="ABC transporter" evidence="10">
    <location>
        <begin position="124"/>
        <end position="375"/>
    </location>
</feature>
<feature type="transmembrane region" description="Helical" evidence="9">
    <location>
        <begin position="1281"/>
        <end position="1302"/>
    </location>
</feature>
<proteinExistence type="predicted"/>
<protein>
    <submittedName>
        <fullName evidence="11">ABC transporter Cdr4</fullName>
    </submittedName>
</protein>
<feature type="transmembrane region" description="Helical" evidence="9">
    <location>
        <begin position="733"/>
        <end position="754"/>
    </location>
</feature>
<feature type="transmembrane region" description="Helical" evidence="9">
    <location>
        <begin position="562"/>
        <end position="588"/>
    </location>
</feature>
<dbReference type="InterPro" id="IPR017871">
    <property type="entry name" value="ABC_transporter-like_CS"/>
</dbReference>
<keyword evidence="4" id="KW-0547">Nucleotide-binding</keyword>
<evidence type="ECO:0000256" key="2">
    <source>
        <dbReference type="ARBA" id="ARBA00022448"/>
    </source>
</evidence>
<organism evidence="11 12">
    <name type="scientific">Fistulina hepatica ATCC 64428</name>
    <dbReference type="NCBI Taxonomy" id="1128425"/>
    <lineage>
        <taxon>Eukaryota</taxon>
        <taxon>Fungi</taxon>
        <taxon>Dikarya</taxon>
        <taxon>Basidiomycota</taxon>
        <taxon>Agaricomycotina</taxon>
        <taxon>Agaricomycetes</taxon>
        <taxon>Agaricomycetidae</taxon>
        <taxon>Agaricales</taxon>
        <taxon>Fistulinaceae</taxon>
        <taxon>Fistulina</taxon>
    </lineage>
</organism>
<sequence length="1489" mass="166691">MAGCVHSPIDILLLATHSIPYNSQYGQVQNLARVFSRQSRTQSEPGIYNPFVNNSNPLLDPHSPEFSAGEWLRNLLMLASANTIAPHTTRTAGVSFRRLGVHGYGRPTDSQKDVGNLPLHGMLILKEALGFRGNVHRVQTLQSFDGLVKNGELLAVLGRPGSGCSTFLKTIAGETHGAFVDENSEVQYQGIPYNVMHSDYRGEVIYNAETETHFSQLTVGQTLFFAAKARAPRTRIGGITRDQYAMHMRDAIMAMYGLSHTMNTRVGNDFVRGVSGGERKRVSIAEASLSQAPIQCWDNSTRGLDSATANEFIHVLKLQAQYLGTTSLVSMYQASQTAYDLFDKVVVLYEGREIYFGSTKGAKEFFTSRGFVCAYRQTTGDFLTSLTNPSERVVASGWEGCTPRTPDEFAQMWHSSPERARLLAEIEEYNAANPINGENAQHFRTSRREQQSRSTPRSSPYTISVIHEVRICVGRGIERLRGNMSFFYVSVLGNTAICIIIASVFYNLPPTTGYFYSRGALIFFAILNNAFSSAMEILTEYERRPIVEKHKRYAFYHPASEAVASMIVDLPAKVIIAITCNLPIYWMTNLRREAGAFFIFVLFSFSCTLAMSSIFRTIAASARTLTQAMPPAALFILALVIYTGFTIPTRDMVRWFRWINYINPIGYAFESLMVNEFDGRDFECSSYIPSGAGYANATGDEIVCSAVGAVAGQDYVSGTRYIGQSFEYKHSHLWRNFAIIIGFWAIFTFTYLLATETISAKKSKGEVLVFRQGHLPKTTTDEESGKPITEKDIVGDMGSATSDRTVLAIRRQTKIFHWGDVCFDIKTKDGPRRLLDHVDGWVKPGTLTALMGVSGAGKTMLLDVLASRTTMGVITGEMLVNGHIRDSSFQRKTGYVQQQDLHLETSTVREALAFSALLRQPKNVPRAEKLAYVDEVIRLLEMEPYAEAVVGVPGEGLNVEQRKRLTIGIELVAQPELLIFFDEACFTIHQCPTSGLDSQTAWSICQLMRKLANNGQAILCTIHQPSAILMQEFDRLLFLETGGRPVYFGELGKNASVLINYFEKNGAPKCAPEANPAEWMFEVIGAAPGHTTDKDWNDIWRRSPEYVVIKAELAKMKEELSRIPQGEVAPGEHDTFAVSLWEQYVECYKRVWQQYWRTPSYIYPKLLMCIFTALFIGFSFYQADNSEQGLQNQMFAVFMLYTIFNNLVQQVAPQFVLQRSLYEARERPSKAYSWLAFMGAQITVEIPWQLLTAALTFFSWYYPIGLYRNGEPTNTVHERGVLMFLFIVQFCIFTSTFGHLAFAGIDLPEAGSNLASLCFMLCLLFCGVLAKATLGWWIWMYRVSPFTYFVSGMLSTAVAHNKVECAAIEYTVLEPPSGDTCWQYLDPYVTATGAYLSNPNATSECLVCPMSSTDQFLAEIGIYFDDAWRNFGILWVYIIFNIFASLFVYWLARVPKGRKAMEIASTPPAGPGAERSEVGKDEKANPCKT</sequence>
<dbReference type="InterPro" id="IPR003439">
    <property type="entry name" value="ABC_transporter-like_ATP-bd"/>
</dbReference>
<evidence type="ECO:0000256" key="4">
    <source>
        <dbReference type="ARBA" id="ARBA00022741"/>
    </source>
</evidence>
<dbReference type="InterPro" id="IPR034003">
    <property type="entry name" value="ABCG_PDR_2"/>
</dbReference>
<dbReference type="GO" id="GO:0005524">
    <property type="term" value="F:ATP binding"/>
    <property type="evidence" value="ECO:0007669"/>
    <property type="project" value="UniProtKB-KW"/>
</dbReference>
<dbReference type="Pfam" id="PF01061">
    <property type="entry name" value="ABC2_membrane"/>
    <property type="match status" value="2"/>
</dbReference>
<feature type="transmembrane region" description="Helical" evidence="9">
    <location>
        <begin position="1193"/>
        <end position="1212"/>
    </location>
</feature>
<feature type="transmembrane region" description="Helical" evidence="9">
    <location>
        <begin position="1433"/>
        <end position="1452"/>
    </location>
</feature>
<dbReference type="PROSITE" id="PS50893">
    <property type="entry name" value="ABC_TRANSPORTER_2"/>
    <property type="match status" value="2"/>
</dbReference>
<keyword evidence="6 9" id="KW-1133">Transmembrane helix</keyword>
<comment type="subcellular location">
    <subcellularLocation>
        <location evidence="1">Membrane</location>
        <topology evidence="1">Multi-pass membrane protein</topology>
    </subcellularLocation>
</comment>
<name>A0A0D7AJW6_9AGAR</name>
<dbReference type="SMART" id="SM00382">
    <property type="entry name" value="AAA"/>
    <property type="match status" value="2"/>
</dbReference>
<evidence type="ECO:0000256" key="1">
    <source>
        <dbReference type="ARBA" id="ARBA00004141"/>
    </source>
</evidence>
<reference evidence="11 12" key="1">
    <citation type="journal article" date="2015" name="Fungal Genet. Biol.">
        <title>Evolution of novel wood decay mechanisms in Agaricales revealed by the genome sequences of Fistulina hepatica and Cylindrobasidium torrendii.</title>
        <authorList>
            <person name="Floudas D."/>
            <person name="Held B.W."/>
            <person name="Riley R."/>
            <person name="Nagy L.G."/>
            <person name="Koehler G."/>
            <person name="Ransdell A.S."/>
            <person name="Younus H."/>
            <person name="Chow J."/>
            <person name="Chiniquy J."/>
            <person name="Lipzen A."/>
            <person name="Tritt A."/>
            <person name="Sun H."/>
            <person name="Haridas S."/>
            <person name="LaButti K."/>
            <person name="Ohm R.A."/>
            <person name="Kues U."/>
            <person name="Blanchette R.A."/>
            <person name="Grigoriev I.V."/>
            <person name="Minto R.E."/>
            <person name="Hibbett D.S."/>
        </authorList>
    </citation>
    <scope>NUCLEOTIDE SEQUENCE [LARGE SCALE GENOMIC DNA]</scope>
    <source>
        <strain evidence="11 12">ATCC 64428</strain>
    </source>
</reference>
<dbReference type="Pfam" id="PF06422">
    <property type="entry name" value="PDR_CDR"/>
    <property type="match status" value="1"/>
</dbReference>
<dbReference type="Proteomes" id="UP000054144">
    <property type="component" value="Unassembled WGS sequence"/>
</dbReference>
<dbReference type="InterPro" id="IPR027417">
    <property type="entry name" value="P-loop_NTPase"/>
</dbReference>
<keyword evidence="2" id="KW-0813">Transport</keyword>
<dbReference type="SUPFAM" id="SSF52540">
    <property type="entry name" value="P-loop containing nucleoside triphosphate hydrolases"/>
    <property type="match status" value="2"/>
</dbReference>
<dbReference type="Pfam" id="PF00005">
    <property type="entry name" value="ABC_tran"/>
    <property type="match status" value="2"/>
</dbReference>
<dbReference type="PROSITE" id="PS00211">
    <property type="entry name" value="ABC_TRANSPORTER_1"/>
    <property type="match status" value="1"/>
</dbReference>
<evidence type="ECO:0000259" key="10">
    <source>
        <dbReference type="PROSITE" id="PS50893"/>
    </source>
</evidence>
<dbReference type="InterPro" id="IPR034001">
    <property type="entry name" value="ABCG_PDR_1"/>
</dbReference>
<gene>
    <name evidence="11" type="ORF">FISHEDRAFT_64785</name>
</gene>
<keyword evidence="5" id="KW-0067">ATP-binding</keyword>
<evidence type="ECO:0000256" key="8">
    <source>
        <dbReference type="SAM" id="MobiDB-lite"/>
    </source>
</evidence>
<dbReference type="InterPro" id="IPR010929">
    <property type="entry name" value="PDR_CDR_ABC"/>
</dbReference>
<evidence type="ECO:0000256" key="5">
    <source>
        <dbReference type="ARBA" id="ARBA00022840"/>
    </source>
</evidence>
<dbReference type="Gene3D" id="3.40.50.300">
    <property type="entry name" value="P-loop containing nucleotide triphosphate hydrolases"/>
    <property type="match status" value="2"/>
</dbReference>
<feature type="compositionally biased region" description="Basic and acidic residues" evidence="8">
    <location>
        <begin position="1474"/>
        <end position="1489"/>
    </location>
</feature>